<feature type="region of interest" description="Disordered" evidence="1">
    <location>
        <begin position="42"/>
        <end position="78"/>
    </location>
</feature>
<name>A0AAV4HCG1_9GAST</name>
<comment type="caution">
    <text evidence="2">The sequence shown here is derived from an EMBL/GenBank/DDBJ whole genome shotgun (WGS) entry which is preliminary data.</text>
</comment>
<sequence length="78" mass="8948">MSTQLCTGSYYMIPKNSRTMLGCLSKAFMELHDLIEHGIQPGLTNFRDSIPTEETTRELDPKGPTWPQHQRRAQEVMP</sequence>
<proteinExistence type="predicted"/>
<evidence type="ECO:0000313" key="2">
    <source>
        <dbReference type="EMBL" id="GFR94265.1"/>
    </source>
</evidence>
<dbReference type="EMBL" id="BMAT01008882">
    <property type="protein sequence ID" value="GFR94265.1"/>
    <property type="molecule type" value="Genomic_DNA"/>
</dbReference>
<evidence type="ECO:0000256" key="1">
    <source>
        <dbReference type="SAM" id="MobiDB-lite"/>
    </source>
</evidence>
<protein>
    <submittedName>
        <fullName evidence="2">Uncharacterized protein</fullName>
    </submittedName>
</protein>
<accession>A0AAV4HCG1</accession>
<keyword evidence="3" id="KW-1185">Reference proteome</keyword>
<evidence type="ECO:0000313" key="3">
    <source>
        <dbReference type="Proteomes" id="UP000762676"/>
    </source>
</evidence>
<reference evidence="2 3" key="1">
    <citation type="journal article" date="2021" name="Elife">
        <title>Chloroplast acquisition without the gene transfer in kleptoplastic sea slugs, Plakobranchus ocellatus.</title>
        <authorList>
            <person name="Maeda T."/>
            <person name="Takahashi S."/>
            <person name="Yoshida T."/>
            <person name="Shimamura S."/>
            <person name="Takaki Y."/>
            <person name="Nagai Y."/>
            <person name="Toyoda A."/>
            <person name="Suzuki Y."/>
            <person name="Arimoto A."/>
            <person name="Ishii H."/>
            <person name="Satoh N."/>
            <person name="Nishiyama T."/>
            <person name="Hasebe M."/>
            <person name="Maruyama T."/>
            <person name="Minagawa J."/>
            <person name="Obokata J."/>
            <person name="Shigenobu S."/>
        </authorList>
    </citation>
    <scope>NUCLEOTIDE SEQUENCE [LARGE SCALE GENOMIC DNA]</scope>
</reference>
<gene>
    <name evidence="2" type="ORF">ElyMa_004398500</name>
</gene>
<organism evidence="2 3">
    <name type="scientific">Elysia marginata</name>
    <dbReference type="NCBI Taxonomy" id="1093978"/>
    <lineage>
        <taxon>Eukaryota</taxon>
        <taxon>Metazoa</taxon>
        <taxon>Spiralia</taxon>
        <taxon>Lophotrochozoa</taxon>
        <taxon>Mollusca</taxon>
        <taxon>Gastropoda</taxon>
        <taxon>Heterobranchia</taxon>
        <taxon>Euthyneura</taxon>
        <taxon>Panpulmonata</taxon>
        <taxon>Sacoglossa</taxon>
        <taxon>Placobranchoidea</taxon>
        <taxon>Plakobranchidae</taxon>
        <taxon>Elysia</taxon>
    </lineage>
</organism>
<dbReference type="Proteomes" id="UP000762676">
    <property type="component" value="Unassembled WGS sequence"/>
</dbReference>
<dbReference type="AlphaFoldDB" id="A0AAV4HCG1"/>